<dbReference type="EMBL" id="RBZM01000004">
    <property type="protein sequence ID" value="RKP55398.1"/>
    <property type="molecule type" value="Genomic_DNA"/>
</dbReference>
<dbReference type="RefSeq" id="WP_120976115.1">
    <property type="nucleotide sequence ID" value="NZ_RBZM01000004.1"/>
</dbReference>
<dbReference type="AlphaFoldDB" id="A0A494Y069"/>
<evidence type="ECO:0000313" key="2">
    <source>
        <dbReference type="Proteomes" id="UP000282076"/>
    </source>
</evidence>
<proteinExistence type="predicted"/>
<gene>
    <name evidence="1" type="ORF">D7Z26_09405</name>
</gene>
<keyword evidence="2" id="KW-1185">Reference proteome</keyword>
<sequence>MSSDKLNYWNNEMNQSKEFANNLGVPEDDFQKINKWIESWVKINQLNEPGNEQNNNFKRAYFMLQDSTIDLNDQSSKYLIGRLIKMYDIIWGGILSSTIDGSTMQIKHFIDGFESKLSFSTFEFVSLLSYLINTPVSPNSNIFESIWVIEKRSKFFATSQIDFQNKALIFLLQLNGSRGFHHNLKDFKKILSFVGQENSEVFSYLKSYQVRNNQGCYKAINYILMHFIREKGYEDKKNAHEIILWLDNAEGSSPKKPWLDKLDSIQKQFLEIEINEIAKWLIDNKHLDREEGTGWIDDIFKRFHKSALWYLNMTSSA</sequence>
<accession>A0A494Y069</accession>
<reference evidence="1 2" key="1">
    <citation type="submission" date="2018-10" db="EMBL/GenBank/DDBJ databases">
        <title>Cohnella sp. M2MS4P-1, whole genome shotgun sequence.</title>
        <authorList>
            <person name="Tuo L."/>
        </authorList>
    </citation>
    <scope>NUCLEOTIDE SEQUENCE [LARGE SCALE GENOMIC DNA]</scope>
    <source>
        <strain evidence="1 2">M2MS4P-1</strain>
    </source>
</reference>
<protein>
    <submittedName>
        <fullName evidence="1">Uncharacterized protein</fullName>
    </submittedName>
</protein>
<name>A0A494Y069_9BACL</name>
<dbReference type="Proteomes" id="UP000282076">
    <property type="component" value="Unassembled WGS sequence"/>
</dbReference>
<evidence type="ECO:0000313" key="1">
    <source>
        <dbReference type="EMBL" id="RKP55398.1"/>
    </source>
</evidence>
<dbReference type="OrthoDB" id="1266155at2"/>
<comment type="caution">
    <text evidence="1">The sequence shown here is derived from an EMBL/GenBank/DDBJ whole genome shotgun (WGS) entry which is preliminary data.</text>
</comment>
<organism evidence="1 2">
    <name type="scientific">Cohnella endophytica</name>
    <dbReference type="NCBI Taxonomy" id="2419778"/>
    <lineage>
        <taxon>Bacteria</taxon>
        <taxon>Bacillati</taxon>
        <taxon>Bacillota</taxon>
        <taxon>Bacilli</taxon>
        <taxon>Bacillales</taxon>
        <taxon>Paenibacillaceae</taxon>
        <taxon>Cohnella</taxon>
    </lineage>
</organism>